<keyword evidence="10 12" id="KW-1208">Phospholipid metabolism</keyword>
<evidence type="ECO:0000256" key="11">
    <source>
        <dbReference type="ARBA" id="ARBA00023317"/>
    </source>
</evidence>
<feature type="active site" description="Charge relay system; for autoendoproteolytic cleavage activity" evidence="12">
    <location>
        <position position="254"/>
    </location>
</feature>
<dbReference type="HAMAP" id="MF_00662">
    <property type="entry name" value="PS_decarb_PSD_B_type1"/>
    <property type="match status" value="1"/>
</dbReference>
<dbReference type="AlphaFoldDB" id="A0AA42N3F9"/>
<keyword evidence="5 12" id="KW-0443">Lipid metabolism</keyword>
<protein>
    <recommendedName>
        <fullName evidence="12">Phosphatidylserine decarboxylase proenzyme</fullName>
        <ecNumber evidence="12">4.1.1.65</ecNumber>
    </recommendedName>
    <component>
        <recommendedName>
            <fullName evidence="12">Phosphatidylserine decarboxylase alpha chain</fullName>
        </recommendedName>
    </component>
    <component>
        <recommendedName>
            <fullName evidence="12">Phosphatidylserine decarboxylase beta chain</fullName>
        </recommendedName>
    </component>
</protein>
<comment type="PTM">
    <text evidence="12">Is synthesized initially as an inactive proenzyme. Formation of the active enzyme involves a self-maturation process in which the active site pyruvoyl group is generated from an internal serine residue via an autocatalytic post-translational modification. Two non-identical subunits are generated from the proenzyme in this reaction, and the pyruvate is formed at the N-terminus of the alpha chain, which is derived from the carboxyl end of the proenzyme. The autoendoproteolytic cleavage occurs by a canonical serine protease mechanism, in which the side chain hydroxyl group of the serine supplies its oxygen atom to form the C-terminus of the beta chain, while the remainder of the serine residue undergoes an oxidative deamination to produce ammonia and the pyruvoyl prosthetic group on the alpha chain. During this reaction, the Ser that is part of the protease active site of the proenzyme becomes the pyruvoyl prosthetic group, which constitutes an essential element of the active site of the mature decarboxylase.</text>
</comment>
<feature type="active site" description="Charge relay system; for autoendoproteolytic cleavage activity" evidence="12">
    <location>
        <position position="92"/>
    </location>
</feature>
<name>A0AA42N3F9_AQUAC</name>
<evidence type="ECO:0000256" key="4">
    <source>
        <dbReference type="ARBA" id="ARBA00022793"/>
    </source>
</evidence>
<keyword evidence="9 12" id="KW-0456">Lyase</keyword>
<evidence type="ECO:0000256" key="1">
    <source>
        <dbReference type="ARBA" id="ARBA00005189"/>
    </source>
</evidence>
<evidence type="ECO:0000256" key="5">
    <source>
        <dbReference type="ARBA" id="ARBA00023098"/>
    </source>
</evidence>
<comment type="pathway">
    <text evidence="12">Phospholipid metabolism; phosphatidylethanolamine biosynthesis; phosphatidylethanolamine from CDP-diacylglycerol: step 2/2.</text>
</comment>
<evidence type="ECO:0000313" key="14">
    <source>
        <dbReference type="Proteomes" id="UP001158730"/>
    </source>
</evidence>
<evidence type="ECO:0000256" key="6">
    <source>
        <dbReference type="ARBA" id="ARBA00023136"/>
    </source>
</evidence>
<comment type="similarity">
    <text evidence="12">Belongs to the phosphatidylserine decarboxylase family. PSD-B subfamily. Prokaryotic type I sub-subfamily.</text>
</comment>
<feature type="chain" id="PRO_5041499252" description="Phosphatidylserine decarboxylase alpha chain" evidence="12">
    <location>
        <begin position="254"/>
        <end position="288"/>
    </location>
</feature>
<dbReference type="Proteomes" id="UP001158730">
    <property type="component" value="Unassembled WGS sequence"/>
</dbReference>
<evidence type="ECO:0000256" key="9">
    <source>
        <dbReference type="ARBA" id="ARBA00023239"/>
    </source>
</evidence>
<dbReference type="InterPro" id="IPR003817">
    <property type="entry name" value="PS_Dcarbxylase"/>
</dbReference>
<evidence type="ECO:0000256" key="2">
    <source>
        <dbReference type="ARBA" id="ARBA00022475"/>
    </source>
</evidence>
<evidence type="ECO:0000313" key="13">
    <source>
        <dbReference type="EMBL" id="MDH1056771.1"/>
    </source>
</evidence>
<comment type="pathway">
    <text evidence="1">Lipid metabolism.</text>
</comment>
<evidence type="ECO:0000256" key="7">
    <source>
        <dbReference type="ARBA" id="ARBA00023145"/>
    </source>
</evidence>
<comment type="caution">
    <text evidence="13">The sequence shown here is derived from an EMBL/GenBank/DDBJ whole genome shotgun (WGS) entry which is preliminary data.</text>
</comment>
<comment type="subunit">
    <text evidence="12">Heterodimer of a large membrane-associated beta subunit and a small pyruvoyl-containing alpha subunit.</text>
</comment>
<dbReference type="NCBIfam" id="TIGR00163">
    <property type="entry name" value="PS_decarb"/>
    <property type="match status" value="1"/>
</dbReference>
<feature type="modified residue" description="Pyruvic acid (Ser); by autocatalysis" evidence="12">
    <location>
        <position position="254"/>
    </location>
</feature>
<keyword evidence="8 12" id="KW-0594">Phospholipid biosynthesis</keyword>
<feature type="active site" description="Charge relay system; for autoendoproteolytic cleavage activity" evidence="12">
    <location>
        <position position="149"/>
    </location>
</feature>
<keyword evidence="2 12" id="KW-1003">Cell membrane</keyword>
<evidence type="ECO:0000256" key="3">
    <source>
        <dbReference type="ARBA" id="ARBA00022516"/>
    </source>
</evidence>
<evidence type="ECO:0000256" key="12">
    <source>
        <dbReference type="HAMAP-Rule" id="MF_00662"/>
    </source>
</evidence>
<comment type="cofactor">
    <cofactor evidence="12">
        <name>pyruvate</name>
        <dbReference type="ChEBI" id="CHEBI:15361"/>
    </cofactor>
    <text evidence="12">Binds 1 pyruvoyl group covalently per subunit.</text>
</comment>
<evidence type="ECO:0000256" key="8">
    <source>
        <dbReference type="ARBA" id="ARBA00023209"/>
    </source>
</evidence>
<comment type="catalytic activity">
    <reaction evidence="12">
        <text>a 1,2-diacyl-sn-glycero-3-phospho-L-serine + H(+) = a 1,2-diacyl-sn-glycero-3-phosphoethanolamine + CO2</text>
        <dbReference type="Rhea" id="RHEA:20828"/>
        <dbReference type="ChEBI" id="CHEBI:15378"/>
        <dbReference type="ChEBI" id="CHEBI:16526"/>
        <dbReference type="ChEBI" id="CHEBI:57262"/>
        <dbReference type="ChEBI" id="CHEBI:64612"/>
        <dbReference type="EC" id="4.1.1.65"/>
    </reaction>
</comment>
<dbReference type="EMBL" id="JAOBYN010000019">
    <property type="protein sequence ID" value="MDH1056771.1"/>
    <property type="molecule type" value="Genomic_DNA"/>
</dbReference>
<reference evidence="13" key="1">
    <citation type="submission" date="2022-09" db="EMBL/GenBank/DDBJ databases">
        <title>Intensive care unit water sources are persistently colonized with multi-drug resistant bacteria and are the site of extensive horizontal gene transfer of antibiotic resistance genes.</title>
        <authorList>
            <person name="Diorio-Toth L."/>
        </authorList>
    </citation>
    <scope>NUCLEOTIDE SEQUENCE</scope>
    <source>
        <strain evidence="13">GD03990</strain>
    </source>
</reference>
<dbReference type="InterPro" id="IPR033177">
    <property type="entry name" value="PSD-B"/>
</dbReference>
<dbReference type="Pfam" id="PF02666">
    <property type="entry name" value="PS_Dcarbxylase"/>
    <property type="match status" value="1"/>
</dbReference>
<keyword evidence="7 12" id="KW-0865">Zymogen</keyword>
<keyword evidence="3 12" id="KW-0444">Lipid biosynthesis</keyword>
<accession>A0AA42N3F9</accession>
<dbReference type="PANTHER" id="PTHR10067:SF6">
    <property type="entry name" value="PHOSPHATIDYLSERINE DECARBOXYLASE PROENZYME, MITOCHONDRIAL"/>
    <property type="match status" value="1"/>
</dbReference>
<dbReference type="GO" id="GO:0006646">
    <property type="term" value="P:phosphatidylethanolamine biosynthetic process"/>
    <property type="evidence" value="ECO:0007669"/>
    <property type="project" value="UniProtKB-UniRule"/>
</dbReference>
<proteinExistence type="inferred from homology"/>
<organism evidence="13 14">
    <name type="scientific">Aquipseudomonas alcaligenes</name>
    <name type="common">Pseudomonas alcaligenes</name>
    <dbReference type="NCBI Taxonomy" id="43263"/>
    <lineage>
        <taxon>Bacteria</taxon>
        <taxon>Pseudomonadati</taxon>
        <taxon>Pseudomonadota</taxon>
        <taxon>Gammaproteobacteria</taxon>
        <taxon>Pseudomonadales</taxon>
        <taxon>Pseudomonadaceae</taxon>
        <taxon>Aquipseudomonas</taxon>
    </lineage>
</organism>
<dbReference type="GO" id="GO:0005886">
    <property type="term" value="C:plasma membrane"/>
    <property type="evidence" value="ECO:0007669"/>
    <property type="project" value="UniProtKB-SubCell"/>
</dbReference>
<comment type="function">
    <text evidence="12">Catalyzes the formation of phosphatidylethanolamine (PtdEtn) from phosphatidylserine (PtdSer).</text>
</comment>
<keyword evidence="11 12" id="KW-0670">Pyruvate</keyword>
<keyword evidence="6 12" id="KW-0472">Membrane</keyword>
<dbReference type="GO" id="GO:0004609">
    <property type="term" value="F:phosphatidylserine decarboxylase activity"/>
    <property type="evidence" value="ECO:0007669"/>
    <property type="project" value="UniProtKB-UniRule"/>
</dbReference>
<sequence>MPMKQRLFILSQYLLPHHLLSRLIGCAAECRAAWFKDRLIGWFAKQYQVDMSEAQVEDLSAYEHFNAFFTRALKDGARPLDETPGAILCPADGAVSQLGPIEQGRCFQAKGHSFSVLELLGGDAERAKPFMGGDFATIYLSPKDYHRVHMPLAGTLKEMVYVPGRLFSVNQTTAENVPELFARNERVVCLFDTERGPMAVVLVGAMIVASVETVWAGLVTPPKRELKTTRYDEAARAAIELSKGGELGRFKLGSTAIVLFGPQQVQWAENLAAGSPVRMGQALATPRT</sequence>
<dbReference type="InterPro" id="IPR033178">
    <property type="entry name" value="PSD_type1_pro"/>
</dbReference>
<feature type="site" description="Cleavage (non-hydrolytic); by autocatalysis" evidence="12">
    <location>
        <begin position="253"/>
        <end position="254"/>
    </location>
</feature>
<gene>
    <name evidence="13" type="primary">asd</name>
    <name evidence="12" type="synonym">psd</name>
    <name evidence="13" type="ORF">N5C05_18685</name>
</gene>
<dbReference type="EC" id="4.1.1.65" evidence="12"/>
<comment type="subcellular location">
    <subcellularLocation>
        <location evidence="12">Cell membrane</location>
        <topology evidence="12">Peripheral membrane protein</topology>
    </subcellularLocation>
</comment>
<dbReference type="PANTHER" id="PTHR10067">
    <property type="entry name" value="PHOSPHATIDYLSERINE DECARBOXYLASE"/>
    <property type="match status" value="1"/>
</dbReference>
<feature type="chain" id="PRO_5041499253" description="Phosphatidylserine decarboxylase beta chain" evidence="12">
    <location>
        <begin position="1"/>
        <end position="253"/>
    </location>
</feature>
<keyword evidence="4 12" id="KW-0210">Decarboxylase</keyword>
<evidence type="ECO:0000256" key="10">
    <source>
        <dbReference type="ARBA" id="ARBA00023264"/>
    </source>
</evidence>
<feature type="active site" description="Schiff-base intermediate with substrate; via pyruvic acid; for decarboxylase activity" evidence="12">
    <location>
        <position position="254"/>
    </location>
</feature>